<dbReference type="AlphaFoldDB" id="A0ABC9WCP0"/>
<dbReference type="Proteomes" id="UP001623348">
    <property type="component" value="Unassembled WGS sequence"/>
</dbReference>
<dbReference type="PANTHER" id="PTHR33332">
    <property type="entry name" value="REVERSE TRANSCRIPTASE DOMAIN-CONTAINING PROTEIN"/>
    <property type="match status" value="1"/>
</dbReference>
<accession>A0ABC9WCP0</accession>
<keyword evidence="2" id="KW-1185">Reference proteome</keyword>
<evidence type="ECO:0000313" key="1">
    <source>
        <dbReference type="EMBL" id="GAB0183288.1"/>
    </source>
</evidence>
<gene>
    <name evidence="1" type="ORF">GRJ2_000794100</name>
</gene>
<sequence>MKLNWRPVTGGVPQALKMGAILFSILINDLDNGTEYILSKLTDDTNLEGVADTPGGCAAIQKDLERLERSAKRNLMQFNKGK</sequence>
<name>A0ABC9WCP0_GRUJA</name>
<protein>
    <submittedName>
        <fullName evidence="1">Mitochondrial enolase superfamily member 1</fullName>
    </submittedName>
</protein>
<proteinExistence type="predicted"/>
<dbReference type="EMBL" id="BAAFJT010000002">
    <property type="protein sequence ID" value="GAB0183288.1"/>
    <property type="molecule type" value="Genomic_DNA"/>
</dbReference>
<reference evidence="1 2" key="1">
    <citation type="submission" date="2024-06" db="EMBL/GenBank/DDBJ databases">
        <title>The draft genome of Grus japonensis, version 3.</title>
        <authorList>
            <person name="Nabeshima K."/>
            <person name="Suzuki S."/>
            <person name="Onuma M."/>
        </authorList>
    </citation>
    <scope>NUCLEOTIDE SEQUENCE [LARGE SCALE GENOMIC DNA]</scope>
    <source>
        <strain evidence="1 2">451A</strain>
    </source>
</reference>
<evidence type="ECO:0000313" key="2">
    <source>
        <dbReference type="Proteomes" id="UP001623348"/>
    </source>
</evidence>
<organism evidence="1 2">
    <name type="scientific">Grus japonensis</name>
    <name type="common">Japanese crane</name>
    <name type="synonym">Red-crowned crane</name>
    <dbReference type="NCBI Taxonomy" id="30415"/>
    <lineage>
        <taxon>Eukaryota</taxon>
        <taxon>Metazoa</taxon>
        <taxon>Chordata</taxon>
        <taxon>Craniata</taxon>
        <taxon>Vertebrata</taxon>
        <taxon>Euteleostomi</taxon>
        <taxon>Archelosauria</taxon>
        <taxon>Archosauria</taxon>
        <taxon>Dinosauria</taxon>
        <taxon>Saurischia</taxon>
        <taxon>Theropoda</taxon>
        <taxon>Coelurosauria</taxon>
        <taxon>Aves</taxon>
        <taxon>Neognathae</taxon>
        <taxon>Neoaves</taxon>
        <taxon>Gruiformes</taxon>
        <taxon>Gruidae</taxon>
        <taxon>Grus</taxon>
    </lineage>
</organism>
<comment type="caution">
    <text evidence="1">The sequence shown here is derived from an EMBL/GenBank/DDBJ whole genome shotgun (WGS) entry which is preliminary data.</text>
</comment>